<protein>
    <recommendedName>
        <fullName evidence="5">Signal recognition particle 19 kDa protein</fullName>
        <shortName evidence="5">SRP19</shortName>
    </recommendedName>
</protein>
<evidence type="ECO:0000256" key="1">
    <source>
        <dbReference type="ARBA" id="ARBA00004496"/>
    </source>
</evidence>
<evidence type="ECO:0000256" key="3">
    <source>
        <dbReference type="ARBA" id="ARBA00023135"/>
    </source>
</evidence>
<name>A0ABT5X812_9EURY</name>
<dbReference type="InterPro" id="IPR002778">
    <property type="entry name" value="Signal_recog_particle_SRP19"/>
</dbReference>
<dbReference type="PANTHER" id="PTHR17453:SF0">
    <property type="entry name" value="SIGNAL RECOGNITION PARTICLE 19 KDA PROTEIN"/>
    <property type="match status" value="1"/>
</dbReference>
<evidence type="ECO:0000256" key="2">
    <source>
        <dbReference type="ARBA" id="ARBA00022490"/>
    </source>
</evidence>
<dbReference type="PANTHER" id="PTHR17453">
    <property type="entry name" value="SIGNAL RECOGNITION PARTICLE 19 KD PROTEIN"/>
    <property type="match status" value="1"/>
</dbReference>
<dbReference type="InterPro" id="IPR022938">
    <property type="entry name" value="SRP19_arc-type"/>
</dbReference>
<dbReference type="SUPFAM" id="SSF69695">
    <property type="entry name" value="SRP19"/>
    <property type="match status" value="1"/>
</dbReference>
<keyword evidence="3 5" id="KW-0733">Signal recognition particle</keyword>
<dbReference type="Gene3D" id="3.30.56.30">
    <property type="entry name" value="Signal recognition particle, SRP19-like subunit"/>
    <property type="match status" value="1"/>
</dbReference>
<keyword evidence="5" id="KW-0694">RNA-binding</keyword>
<comment type="caution">
    <text evidence="6">The sequence shown here is derived from an EMBL/GenBank/DDBJ whole genome shotgun (WGS) entry which is preliminary data.</text>
</comment>
<dbReference type="Proteomes" id="UP001220010">
    <property type="component" value="Unassembled WGS sequence"/>
</dbReference>
<organism evidence="6 7">
    <name type="scientific">Candidatus Methanocrinis natronophilus</name>
    <dbReference type="NCBI Taxonomy" id="3033396"/>
    <lineage>
        <taxon>Archaea</taxon>
        <taxon>Methanobacteriati</taxon>
        <taxon>Methanobacteriota</taxon>
        <taxon>Stenosarchaea group</taxon>
        <taxon>Methanomicrobia</taxon>
        <taxon>Methanotrichales</taxon>
        <taxon>Methanotrichaceae</taxon>
        <taxon>Methanocrinis</taxon>
    </lineage>
</organism>
<keyword evidence="4 5" id="KW-0687">Ribonucleoprotein</keyword>
<comment type="subcellular location">
    <subcellularLocation>
        <location evidence="1 5">Cytoplasm</location>
    </subcellularLocation>
</comment>
<evidence type="ECO:0000256" key="5">
    <source>
        <dbReference type="HAMAP-Rule" id="MF_00305"/>
    </source>
</evidence>
<proteinExistence type="inferred from homology"/>
<dbReference type="Pfam" id="PF01922">
    <property type="entry name" value="SRP19"/>
    <property type="match status" value="1"/>
</dbReference>
<dbReference type="RefSeq" id="WP_316966584.1">
    <property type="nucleotide sequence ID" value="NZ_JARFPK010000020.1"/>
</dbReference>
<keyword evidence="2 5" id="KW-0963">Cytoplasm</keyword>
<comment type="subunit">
    <text evidence="5">Part of the signal recognition particle protein translocation system, which is composed of SRP and FtsY. Archaeal SRP consists of a 7S RNA molecule of 300 nucleotides and two protein subunits: SRP54 and SRP19.</text>
</comment>
<dbReference type="EMBL" id="JARFPK010000020">
    <property type="protein sequence ID" value="MDF0590840.1"/>
    <property type="molecule type" value="Genomic_DNA"/>
</dbReference>
<comment type="function">
    <text evidence="5">Involved in targeting and insertion of nascent membrane proteins into the cytoplasmic membrane. Binds directly to 7S RNA and mediates binding of the 54 kDa subunit of the SRP.</text>
</comment>
<gene>
    <name evidence="5" type="primary">srp19</name>
    <name evidence="6" type="ORF">P0O15_06620</name>
</gene>
<sequence length="95" mass="10955">MSKKDGRLVIWPAYIDAGRSRGEGRQVSRRDALEKPTIDEMMAAAMEMGLQAEAERDKRYPKEWWEKSGRVLLQKKGPKTALVKEIARRAKKRRG</sequence>
<dbReference type="InterPro" id="IPR036521">
    <property type="entry name" value="SRP19-like_sf"/>
</dbReference>
<keyword evidence="7" id="KW-1185">Reference proteome</keyword>
<evidence type="ECO:0000313" key="6">
    <source>
        <dbReference type="EMBL" id="MDF0590840.1"/>
    </source>
</evidence>
<comment type="similarity">
    <text evidence="5">Belongs to the SRP19 family.</text>
</comment>
<dbReference type="HAMAP" id="MF_00305">
    <property type="entry name" value="SRP19"/>
    <property type="match status" value="1"/>
</dbReference>
<evidence type="ECO:0000256" key="4">
    <source>
        <dbReference type="ARBA" id="ARBA00023274"/>
    </source>
</evidence>
<dbReference type="NCBIfam" id="NF001973">
    <property type="entry name" value="PRK00754.1"/>
    <property type="match status" value="1"/>
</dbReference>
<evidence type="ECO:0000313" key="7">
    <source>
        <dbReference type="Proteomes" id="UP001220010"/>
    </source>
</evidence>
<accession>A0ABT5X812</accession>
<reference evidence="6 7" key="1">
    <citation type="submission" date="2023-03" db="EMBL/GenBank/DDBJ databases">
        <title>WGS of Methanotrichaceae archaeon Mx.</title>
        <authorList>
            <person name="Sorokin D.Y."/>
            <person name="Merkel A.Y."/>
        </authorList>
    </citation>
    <scope>NUCLEOTIDE SEQUENCE [LARGE SCALE GENOMIC DNA]</scope>
    <source>
        <strain evidence="6 7">Mx</strain>
    </source>
</reference>